<name>A0A2S9WTA1_9FLAO</name>
<dbReference type="EMBL" id="MQUC01000003">
    <property type="protein sequence ID" value="PRP66705.1"/>
    <property type="molecule type" value="Genomic_DNA"/>
</dbReference>
<sequence>MNKKLVLSFVAVMFFAFAKAQLKPAKDAKELKSVIATAIPGDTIVMLDGEWKDTEIKFEASGTAAQPIVLKAQSLGKVKLTGNSTLRIGGDYLEVHGLWFDSGQVDDEHVIRFETGSDKPARYSRLSNTAITNVTTKHQDSTNYYVSLHGINNRVDHCAFMGKVNKGPTLAVRLKNSENNQHRIDHNYFGERRELGINGGETIRIGTSTYSKASSRTIVENNFFEKCNGEIEIISIKSANNIVRNNLFLESEGAITLRHGDYNLVEGNVIIGNDNPNVGGIRVINKGHVIQNNVMIGVKGTEYRAPLSVMMGIPDGPLNGYDPVVDVVIQNNTIINSSPIALAIGTRDNATVAPQGVVMANNLIYNTERALGIQTFDNISGIELKGNKMNDLTIADFKGVDISTFDMVPANNILIPSKESDEALTGVATSPKARIDATGALRSSIKVGAIVPGNFKAPLALSQEFGTSFVNINDLREQVIEPEPETITVEPGLKTLEKALKKLSGPATIILREGVYEMEKGFKITQDLVIKGTGKDKTFLKIASGAESAPQYYFRIESALTFDITGLTMDGNVGKESVKYAISSPSEGNGSIYKVKVNEVAFQNFIDENGAVFKAYKGTMADTISISNSVIKNSFRGLNLSYEKDGNGKYNANHIIISNSIFKDIEQYAVHFYREGSNSLGNGGNIKIDHSVFYNVDNNEKGRIIRVDGIENVLITNSVIDASPNTTNTIRLNGTKHIMVNSVINNSSKIKVSNGALTKGVDYKDPKWKDLESFTIEENSPLKGAATDGKDIGLIQ</sequence>
<evidence type="ECO:0008006" key="4">
    <source>
        <dbReference type="Google" id="ProtNLM"/>
    </source>
</evidence>
<evidence type="ECO:0000313" key="3">
    <source>
        <dbReference type="Proteomes" id="UP000239532"/>
    </source>
</evidence>
<dbReference type="InterPro" id="IPR012334">
    <property type="entry name" value="Pectin_lyas_fold"/>
</dbReference>
<evidence type="ECO:0000256" key="1">
    <source>
        <dbReference type="SAM" id="SignalP"/>
    </source>
</evidence>
<feature type="signal peptide" evidence="1">
    <location>
        <begin position="1"/>
        <end position="20"/>
    </location>
</feature>
<proteinExistence type="predicted"/>
<keyword evidence="3" id="KW-1185">Reference proteome</keyword>
<dbReference type="Gene3D" id="2.160.20.10">
    <property type="entry name" value="Single-stranded right-handed beta-helix, Pectin lyase-like"/>
    <property type="match status" value="2"/>
</dbReference>
<accession>A0A2S9WTA1</accession>
<protein>
    <recommendedName>
        <fullName evidence="4">Alginate lyase</fullName>
    </recommendedName>
</protein>
<feature type="chain" id="PRO_5015500245" description="Alginate lyase" evidence="1">
    <location>
        <begin position="21"/>
        <end position="796"/>
    </location>
</feature>
<dbReference type="OrthoDB" id="6475864at2"/>
<dbReference type="SUPFAM" id="SSF51126">
    <property type="entry name" value="Pectin lyase-like"/>
    <property type="match status" value="2"/>
</dbReference>
<dbReference type="CDD" id="cd14251">
    <property type="entry name" value="PL-6"/>
    <property type="match status" value="1"/>
</dbReference>
<keyword evidence="1" id="KW-0732">Signal</keyword>
<dbReference type="InterPro" id="IPR039513">
    <property type="entry name" value="PL-6"/>
</dbReference>
<organism evidence="2 3">
    <name type="scientific">Nonlabens agnitus</name>
    <dbReference type="NCBI Taxonomy" id="870484"/>
    <lineage>
        <taxon>Bacteria</taxon>
        <taxon>Pseudomonadati</taxon>
        <taxon>Bacteroidota</taxon>
        <taxon>Flavobacteriia</taxon>
        <taxon>Flavobacteriales</taxon>
        <taxon>Flavobacteriaceae</taxon>
        <taxon>Nonlabens</taxon>
    </lineage>
</organism>
<dbReference type="AlphaFoldDB" id="A0A2S9WTA1"/>
<reference evidence="2 3" key="1">
    <citation type="submission" date="2016-11" db="EMBL/GenBank/DDBJ databases">
        <title>Trade-off between light-utilization and light-protection in marine flavobacteria.</title>
        <authorList>
            <person name="Kumagai Y."/>
        </authorList>
    </citation>
    <scope>NUCLEOTIDE SEQUENCE [LARGE SCALE GENOMIC DNA]</scope>
    <source>
        <strain evidence="2 3">JCM 17109</strain>
    </source>
</reference>
<evidence type="ECO:0000313" key="2">
    <source>
        <dbReference type="EMBL" id="PRP66705.1"/>
    </source>
</evidence>
<dbReference type="InterPro" id="IPR006626">
    <property type="entry name" value="PbH1"/>
</dbReference>
<dbReference type="Proteomes" id="UP000239532">
    <property type="component" value="Unassembled WGS sequence"/>
</dbReference>
<dbReference type="RefSeq" id="WP_105982502.1">
    <property type="nucleotide sequence ID" value="NZ_MQUC01000003.1"/>
</dbReference>
<comment type="caution">
    <text evidence="2">The sequence shown here is derived from an EMBL/GenBank/DDBJ whole genome shotgun (WGS) entry which is preliminary data.</text>
</comment>
<dbReference type="InterPro" id="IPR011050">
    <property type="entry name" value="Pectin_lyase_fold/virulence"/>
</dbReference>
<dbReference type="Pfam" id="PF14592">
    <property type="entry name" value="Chondroitinas_B"/>
    <property type="match status" value="1"/>
</dbReference>
<gene>
    <name evidence="2" type="ORF">BST86_06120</name>
</gene>
<dbReference type="SMART" id="SM00710">
    <property type="entry name" value="PbH1"/>
    <property type="match status" value="7"/>
</dbReference>